<evidence type="ECO:0000256" key="5">
    <source>
        <dbReference type="ARBA" id="ARBA00022692"/>
    </source>
</evidence>
<dbReference type="eggNOG" id="COG0534">
    <property type="taxonomic scope" value="Bacteria"/>
</dbReference>
<dbReference type="EMBL" id="CP003350">
    <property type="protein sequence ID" value="AFC85255.1"/>
    <property type="molecule type" value="Genomic_DNA"/>
</dbReference>
<evidence type="ECO:0000256" key="6">
    <source>
        <dbReference type="ARBA" id="ARBA00022989"/>
    </source>
</evidence>
<dbReference type="PANTHER" id="PTHR43298">
    <property type="entry name" value="MULTIDRUG RESISTANCE PROTEIN NORM-RELATED"/>
    <property type="match status" value="1"/>
</dbReference>
<dbReference type="CDD" id="cd13131">
    <property type="entry name" value="MATE_NorM_like"/>
    <property type="match status" value="1"/>
</dbReference>
<dbReference type="GO" id="GO:0005886">
    <property type="term" value="C:plasma membrane"/>
    <property type="evidence" value="ECO:0007669"/>
    <property type="project" value="UniProtKB-SubCell"/>
</dbReference>
<evidence type="ECO:0000256" key="8">
    <source>
        <dbReference type="ARBA" id="ARBA00023136"/>
    </source>
</evidence>
<protein>
    <recommendedName>
        <fullName evidence="9">Multidrug-efflux transporter</fullName>
    </recommendedName>
</protein>
<dbReference type="RefSeq" id="WP_014402261.1">
    <property type="nucleotide sequence ID" value="NC_017033.1"/>
</dbReference>
<feature type="transmembrane region" description="Helical" evidence="10">
    <location>
        <begin position="200"/>
        <end position="218"/>
    </location>
</feature>
<evidence type="ECO:0000313" key="11">
    <source>
        <dbReference type="EMBL" id="AFC85255.1"/>
    </source>
</evidence>
<dbReference type="PIRSF" id="PIRSF006603">
    <property type="entry name" value="DinF"/>
    <property type="match status" value="1"/>
</dbReference>
<feature type="transmembrane region" description="Helical" evidence="10">
    <location>
        <begin position="282"/>
        <end position="306"/>
    </location>
</feature>
<evidence type="ECO:0000313" key="12">
    <source>
        <dbReference type="Proteomes" id="UP000005234"/>
    </source>
</evidence>
<dbReference type="InterPro" id="IPR048279">
    <property type="entry name" value="MdtK-like"/>
</dbReference>
<evidence type="ECO:0000256" key="9">
    <source>
        <dbReference type="ARBA" id="ARBA00031636"/>
    </source>
</evidence>
<feature type="transmembrane region" description="Helical" evidence="10">
    <location>
        <begin position="361"/>
        <end position="380"/>
    </location>
</feature>
<sequence>MPFHRFDRQRIVREATATLKLALPLILAQLAAMGSSVVDTILSGHVGSQVLGAVAVGTGVWSLAVVTGIGVMLAVPSTVSQLEGAGQRRSIADVLIQSQWLGLIVGVILMLLMRHAIWLVDVMGVDPGLRRDVAGFLRAISWGAPALTCYFGMRGMSEGMGLTRPSMWFSFGGLLLLAPLDYALMYGRLGIPPQGAEGCGAATALVLWLQTLSFACYIRWRADYRDLGWDRVRRWPSWVVLGPLLHIGVPMAISLLAESGMFVAAALLIGRLGASAVSAHQVALNISALFFMVPLGLSMAITVRVGQAVGRGDPVGRAYAGFCGIGLTLLTQALSASLLLLAPGMLAHIYTSDPQVVHNTMVLLALAGLFQFSDGIQVASGGALRGMKDTRVPMLVTIFAYWLVGLPVGWWLAFPGRLGARGMWMGLVAGLSVAAILLLGRFWRRNRLAVADMH</sequence>
<evidence type="ECO:0000256" key="3">
    <source>
        <dbReference type="ARBA" id="ARBA00022449"/>
    </source>
</evidence>
<feature type="transmembrane region" description="Helical" evidence="10">
    <location>
        <begin position="21"/>
        <end position="38"/>
    </location>
</feature>
<feature type="transmembrane region" description="Helical" evidence="10">
    <location>
        <begin position="318"/>
        <end position="341"/>
    </location>
</feature>
<evidence type="ECO:0000256" key="10">
    <source>
        <dbReference type="SAM" id="Phobius"/>
    </source>
</evidence>
<feature type="transmembrane region" description="Helical" evidence="10">
    <location>
        <begin position="424"/>
        <end position="443"/>
    </location>
</feature>
<evidence type="ECO:0000256" key="1">
    <source>
        <dbReference type="ARBA" id="ARBA00004429"/>
    </source>
</evidence>
<dbReference type="InterPro" id="IPR050222">
    <property type="entry name" value="MATE_MdtK"/>
</dbReference>
<keyword evidence="6 10" id="KW-1133">Transmembrane helix</keyword>
<dbReference type="KEGG" id="fau:Fraau_0784"/>
<dbReference type="AlphaFoldDB" id="H8KZX4"/>
<dbReference type="InterPro" id="IPR002528">
    <property type="entry name" value="MATE_fam"/>
</dbReference>
<dbReference type="NCBIfam" id="TIGR00797">
    <property type="entry name" value="matE"/>
    <property type="match status" value="1"/>
</dbReference>
<feature type="transmembrane region" description="Helical" evidence="10">
    <location>
        <begin position="238"/>
        <end position="270"/>
    </location>
</feature>
<dbReference type="HOGENOM" id="CLU_012893_6_0_6"/>
<comment type="subcellular location">
    <subcellularLocation>
        <location evidence="1">Cell inner membrane</location>
        <topology evidence="1">Multi-pass membrane protein</topology>
    </subcellularLocation>
</comment>
<feature type="transmembrane region" description="Helical" evidence="10">
    <location>
        <begin position="50"/>
        <end position="73"/>
    </location>
</feature>
<keyword evidence="2" id="KW-0813">Transport</keyword>
<dbReference type="GO" id="GO:0006811">
    <property type="term" value="P:monoatomic ion transport"/>
    <property type="evidence" value="ECO:0007669"/>
    <property type="project" value="UniProtKB-KW"/>
</dbReference>
<gene>
    <name evidence="11" type="ordered locus">Fraau_0784</name>
</gene>
<evidence type="ECO:0000256" key="7">
    <source>
        <dbReference type="ARBA" id="ARBA00023065"/>
    </source>
</evidence>
<feature type="transmembrane region" description="Helical" evidence="10">
    <location>
        <begin position="165"/>
        <end position="185"/>
    </location>
</feature>
<accession>H8KZX4</accession>
<feature type="transmembrane region" description="Helical" evidence="10">
    <location>
        <begin position="133"/>
        <end position="153"/>
    </location>
</feature>
<keyword evidence="5 10" id="KW-0812">Transmembrane</keyword>
<keyword evidence="7" id="KW-0406">Ion transport</keyword>
<proteinExistence type="predicted"/>
<feature type="transmembrane region" description="Helical" evidence="10">
    <location>
        <begin position="392"/>
        <end position="412"/>
    </location>
</feature>
<evidence type="ECO:0000256" key="4">
    <source>
        <dbReference type="ARBA" id="ARBA00022475"/>
    </source>
</evidence>
<reference evidence="11" key="1">
    <citation type="submission" date="2012-02" db="EMBL/GenBank/DDBJ databases">
        <title>The complete genome of Frateuria aurantia DSM 6220.</title>
        <authorList>
            <consortium name="US DOE Joint Genome Institute (JGI-PGF)"/>
            <person name="Lucas S."/>
            <person name="Copeland A."/>
            <person name="Lapidus A."/>
            <person name="Glavina del Rio T."/>
            <person name="Dalin E."/>
            <person name="Tice H."/>
            <person name="Bruce D."/>
            <person name="Goodwin L."/>
            <person name="Pitluck S."/>
            <person name="Peters L."/>
            <person name="Ovchinnikova G."/>
            <person name="Teshima H."/>
            <person name="Kyrpides N."/>
            <person name="Mavromatis K."/>
            <person name="Ivanova N."/>
            <person name="Brettin T."/>
            <person name="Detter J.C."/>
            <person name="Han C."/>
            <person name="Larimer F."/>
            <person name="Land M."/>
            <person name="Hauser L."/>
            <person name="Markowitz V."/>
            <person name="Cheng J.-F."/>
            <person name="Hugenholtz P."/>
            <person name="Woyke T."/>
            <person name="Wu D."/>
            <person name="Brambilla E."/>
            <person name="Klenk H.-P."/>
            <person name="Eisen J.A."/>
        </authorList>
    </citation>
    <scope>NUCLEOTIDE SEQUENCE</scope>
    <source>
        <strain evidence="11">DSM 6220</strain>
    </source>
</reference>
<dbReference type="Proteomes" id="UP000005234">
    <property type="component" value="Chromosome"/>
</dbReference>
<dbReference type="GO" id="GO:0015297">
    <property type="term" value="F:antiporter activity"/>
    <property type="evidence" value="ECO:0007669"/>
    <property type="project" value="UniProtKB-KW"/>
</dbReference>
<dbReference type="STRING" id="767434.Fraau_0784"/>
<organism evidence="11 12">
    <name type="scientific">Frateuria aurantia (strain ATCC 33424 / DSM 6220 / KCTC 2777 / LMG 1558 / NBRC 3245 / NCIMB 13370)</name>
    <name type="common">Acetobacter aurantius</name>
    <dbReference type="NCBI Taxonomy" id="767434"/>
    <lineage>
        <taxon>Bacteria</taxon>
        <taxon>Pseudomonadati</taxon>
        <taxon>Pseudomonadota</taxon>
        <taxon>Gammaproteobacteria</taxon>
        <taxon>Lysobacterales</taxon>
        <taxon>Rhodanobacteraceae</taxon>
        <taxon>Frateuria</taxon>
    </lineage>
</organism>
<keyword evidence="8 10" id="KW-0472">Membrane</keyword>
<dbReference type="Pfam" id="PF01554">
    <property type="entry name" value="MatE"/>
    <property type="match status" value="2"/>
</dbReference>
<keyword evidence="4" id="KW-1003">Cell membrane</keyword>
<feature type="transmembrane region" description="Helical" evidence="10">
    <location>
        <begin position="94"/>
        <end position="113"/>
    </location>
</feature>
<keyword evidence="3" id="KW-0050">Antiport</keyword>
<name>H8KZX4_FRAAD</name>
<dbReference type="GO" id="GO:0042910">
    <property type="term" value="F:xenobiotic transmembrane transporter activity"/>
    <property type="evidence" value="ECO:0007669"/>
    <property type="project" value="InterPro"/>
</dbReference>
<keyword evidence="12" id="KW-1185">Reference proteome</keyword>
<dbReference type="OrthoDB" id="9780160at2"/>
<dbReference type="PANTHER" id="PTHR43298:SF2">
    <property type="entry name" value="FMN_FAD EXPORTER YEEO-RELATED"/>
    <property type="match status" value="1"/>
</dbReference>
<evidence type="ECO:0000256" key="2">
    <source>
        <dbReference type="ARBA" id="ARBA00022448"/>
    </source>
</evidence>